<organism evidence="1 2">
    <name type="scientific">Micromonospora zingiberis</name>
    <dbReference type="NCBI Taxonomy" id="2053011"/>
    <lineage>
        <taxon>Bacteria</taxon>
        <taxon>Bacillati</taxon>
        <taxon>Actinomycetota</taxon>
        <taxon>Actinomycetes</taxon>
        <taxon>Micromonosporales</taxon>
        <taxon>Micromonosporaceae</taxon>
        <taxon>Micromonospora</taxon>
    </lineage>
</organism>
<sequence length="192" mass="20462">MILPPPPRSGHQLVVFLIDATVRDQWPATAMDHVVDMANRSLAAPNHHFAWVVFDTIARALHGWADTVTGRAVTDIVRQLSTDPVTTPSALDAGLAAGYQLSRSFLDQRDDGLPATVDLLAMIGSAGDCRGESHPEVASDSRIQLAVATCGEPGPAPADIDLTRVAGPELGVVWVAARQRMAGRRRPHLVLG</sequence>
<name>A0A4R0GSL9_9ACTN</name>
<keyword evidence="2" id="KW-1185">Reference proteome</keyword>
<evidence type="ECO:0000313" key="1">
    <source>
        <dbReference type="EMBL" id="TCB99633.1"/>
    </source>
</evidence>
<evidence type="ECO:0000313" key="2">
    <source>
        <dbReference type="Proteomes" id="UP000292274"/>
    </source>
</evidence>
<dbReference type="Proteomes" id="UP000292274">
    <property type="component" value="Unassembled WGS sequence"/>
</dbReference>
<accession>A0A4R0GSL9</accession>
<proteinExistence type="predicted"/>
<comment type="caution">
    <text evidence="1">The sequence shown here is derived from an EMBL/GenBank/DDBJ whole genome shotgun (WGS) entry which is preliminary data.</text>
</comment>
<protein>
    <recommendedName>
        <fullName evidence="3">VWA domain-containing protein</fullName>
    </recommendedName>
</protein>
<evidence type="ECO:0008006" key="3">
    <source>
        <dbReference type="Google" id="ProtNLM"/>
    </source>
</evidence>
<dbReference type="OrthoDB" id="3526885at2"/>
<dbReference type="AlphaFoldDB" id="A0A4R0GSL9"/>
<dbReference type="RefSeq" id="WP_131300732.1">
    <property type="nucleotide sequence ID" value="NZ_SJJR01000002.1"/>
</dbReference>
<reference evidence="1 2" key="1">
    <citation type="submission" date="2019-02" db="EMBL/GenBank/DDBJ databases">
        <title>Jishengella sp. nov., isolated from a root of Zingiber montanum.</title>
        <authorList>
            <person name="Kuncharoen N."/>
            <person name="Kudo T."/>
            <person name="Masahiro Y."/>
            <person name="Ohkuma M."/>
            <person name="Tanasupawat S."/>
        </authorList>
    </citation>
    <scope>NUCLEOTIDE SEQUENCE [LARGE SCALE GENOMIC DNA]</scope>
    <source>
        <strain evidence="1 2">PLAI 1-1</strain>
    </source>
</reference>
<gene>
    <name evidence="1" type="ORF">E0H26_03485</name>
</gene>
<dbReference type="EMBL" id="SJJR01000002">
    <property type="protein sequence ID" value="TCB99633.1"/>
    <property type="molecule type" value="Genomic_DNA"/>
</dbReference>